<dbReference type="GO" id="GO:0016757">
    <property type="term" value="F:glycosyltransferase activity"/>
    <property type="evidence" value="ECO:0007669"/>
    <property type="project" value="UniProtKB-KW"/>
</dbReference>
<evidence type="ECO:0000313" key="5">
    <source>
        <dbReference type="Proteomes" id="UP000782880"/>
    </source>
</evidence>
<feature type="non-terminal residue" evidence="4">
    <location>
        <position position="384"/>
    </location>
</feature>
<dbReference type="Gene3D" id="3.40.50.720">
    <property type="entry name" value="NAD(P)-binding Rossmann-like Domain"/>
    <property type="match status" value="1"/>
</dbReference>
<name>A0A921LQ72_9FIRM</name>
<evidence type="ECO:0000256" key="1">
    <source>
        <dbReference type="ARBA" id="ARBA00022676"/>
    </source>
</evidence>
<dbReference type="AlphaFoldDB" id="A0A921LQ72"/>
<evidence type="ECO:0000256" key="2">
    <source>
        <dbReference type="ARBA" id="ARBA00022679"/>
    </source>
</evidence>
<dbReference type="EMBL" id="DYVE01000350">
    <property type="protein sequence ID" value="HJG29710.1"/>
    <property type="molecule type" value="Genomic_DNA"/>
</dbReference>
<accession>A0A921LQ72</accession>
<organism evidence="4 5">
    <name type="scientific">Subdoligranulum variabile</name>
    <dbReference type="NCBI Taxonomy" id="214851"/>
    <lineage>
        <taxon>Bacteria</taxon>
        <taxon>Bacillati</taxon>
        <taxon>Bacillota</taxon>
        <taxon>Clostridia</taxon>
        <taxon>Eubacteriales</taxon>
        <taxon>Oscillospiraceae</taxon>
        <taxon>Subdoligranulum</taxon>
    </lineage>
</organism>
<dbReference type="EC" id="2.4.-.-" evidence="4"/>
<dbReference type="InterPro" id="IPR029044">
    <property type="entry name" value="Nucleotide-diphossugar_trans"/>
</dbReference>
<keyword evidence="2 4" id="KW-0808">Transferase</keyword>
<reference evidence="4" key="1">
    <citation type="journal article" date="2021" name="PeerJ">
        <title>Extensive microbial diversity within the chicken gut microbiome revealed by metagenomics and culture.</title>
        <authorList>
            <person name="Gilroy R."/>
            <person name="Ravi A."/>
            <person name="Getino M."/>
            <person name="Pursley I."/>
            <person name="Horton D.L."/>
            <person name="Alikhan N.F."/>
            <person name="Baker D."/>
            <person name="Gharbi K."/>
            <person name="Hall N."/>
            <person name="Watson M."/>
            <person name="Adriaenssens E.M."/>
            <person name="Foster-Nyarko E."/>
            <person name="Jarju S."/>
            <person name="Secka A."/>
            <person name="Antonio M."/>
            <person name="Oren A."/>
            <person name="Chaudhuri R.R."/>
            <person name="La Ragione R."/>
            <person name="Hildebrand F."/>
            <person name="Pallen M.J."/>
        </authorList>
    </citation>
    <scope>NUCLEOTIDE SEQUENCE</scope>
    <source>
        <strain evidence="4">ChiBcec21-2208</strain>
    </source>
</reference>
<sequence>MEKPLISIIVPVYNVEPYLAECIDSLVNQTYPHLEILLVDDGSTDGSGQICDDYAQKDARIKVIHKKNGGNTSARKAGLRVATGAYVQFVDSDDWVEPDMCESLMALAQEHGADVVRCGYWKESGEKSVRQCDAMPKGVYRTEEEQRFLRDNLIFLQDNGEAALFGSLCIQLTTSDLLKRVLMKEPDEVQYAEDRACVFLTILHSRCVCFTEGCFYHYRQHAGSIMHSANRRYYAQINAWYLFLYEEVGIFAEAETLRKQLLAFTDRMILYGLNRKIVANCPVVVPVFYFRMDQIPVGSRIILYGAGEVGRSYQQLIRLTACYDIVVWVDQNDQACRACGDLVRPVEDLRCCEFDYIVVAVLNEKTYQTIRTDLCKRFGLAENT</sequence>
<evidence type="ECO:0000313" key="4">
    <source>
        <dbReference type="EMBL" id="HJG29710.1"/>
    </source>
</evidence>
<dbReference type="CDD" id="cd00761">
    <property type="entry name" value="Glyco_tranf_GTA_type"/>
    <property type="match status" value="1"/>
</dbReference>
<protein>
    <submittedName>
        <fullName evidence="4">Glycosyltransferase</fullName>
        <ecNumber evidence="4">2.4.-.-</ecNumber>
    </submittedName>
</protein>
<dbReference type="Proteomes" id="UP000782880">
    <property type="component" value="Unassembled WGS sequence"/>
</dbReference>
<proteinExistence type="predicted"/>
<feature type="domain" description="Glycosyltransferase 2-like" evidence="3">
    <location>
        <begin position="7"/>
        <end position="130"/>
    </location>
</feature>
<dbReference type="SUPFAM" id="SSF53448">
    <property type="entry name" value="Nucleotide-diphospho-sugar transferases"/>
    <property type="match status" value="1"/>
</dbReference>
<gene>
    <name evidence="4" type="ORF">K8V20_13840</name>
</gene>
<dbReference type="PANTHER" id="PTHR22916:SF51">
    <property type="entry name" value="GLYCOSYLTRANSFERASE EPSH-RELATED"/>
    <property type="match status" value="1"/>
</dbReference>
<evidence type="ECO:0000259" key="3">
    <source>
        <dbReference type="Pfam" id="PF00535"/>
    </source>
</evidence>
<dbReference type="InterPro" id="IPR001173">
    <property type="entry name" value="Glyco_trans_2-like"/>
</dbReference>
<dbReference type="Pfam" id="PF00535">
    <property type="entry name" value="Glycos_transf_2"/>
    <property type="match status" value="1"/>
</dbReference>
<keyword evidence="1 4" id="KW-0328">Glycosyltransferase</keyword>
<comment type="caution">
    <text evidence="4">The sequence shown here is derived from an EMBL/GenBank/DDBJ whole genome shotgun (WGS) entry which is preliminary data.</text>
</comment>
<reference evidence="4" key="2">
    <citation type="submission" date="2021-09" db="EMBL/GenBank/DDBJ databases">
        <authorList>
            <person name="Gilroy R."/>
        </authorList>
    </citation>
    <scope>NUCLEOTIDE SEQUENCE</scope>
    <source>
        <strain evidence="4">ChiBcec21-2208</strain>
    </source>
</reference>
<dbReference type="Gene3D" id="3.90.550.10">
    <property type="entry name" value="Spore Coat Polysaccharide Biosynthesis Protein SpsA, Chain A"/>
    <property type="match status" value="1"/>
</dbReference>
<dbReference type="PANTHER" id="PTHR22916">
    <property type="entry name" value="GLYCOSYLTRANSFERASE"/>
    <property type="match status" value="1"/>
</dbReference>